<dbReference type="InterPro" id="IPR005101">
    <property type="entry name" value="Cryptochr/Photolyase_FAD-bd"/>
</dbReference>
<feature type="binding site" evidence="8">
    <location>
        <position position="278"/>
    </location>
    <ligand>
        <name>FAD</name>
        <dbReference type="ChEBI" id="CHEBI:57692"/>
    </ligand>
</feature>
<feature type="site" description="Electron transfer via tryptophanyl radical" evidence="9">
    <location>
        <position position="312"/>
    </location>
</feature>
<dbReference type="SUPFAM" id="SSF48173">
    <property type="entry name" value="Cryptochrome/photolyase FAD-binding domain"/>
    <property type="match status" value="1"/>
</dbReference>
<accession>A0A8J3EU38</accession>
<evidence type="ECO:0000256" key="8">
    <source>
        <dbReference type="PIRSR" id="PIRSR602081-1"/>
    </source>
</evidence>
<feature type="binding site" evidence="8">
    <location>
        <begin position="240"/>
        <end position="244"/>
    </location>
    <ligand>
        <name>FAD</name>
        <dbReference type="ChEBI" id="CHEBI:57692"/>
    </ligand>
</feature>
<dbReference type="SUPFAM" id="SSF52425">
    <property type="entry name" value="Cryptochrome/photolyase, N-terminal domain"/>
    <property type="match status" value="1"/>
</dbReference>
<dbReference type="PANTHER" id="PTHR11455">
    <property type="entry name" value="CRYPTOCHROME"/>
    <property type="match status" value="1"/>
</dbReference>
<dbReference type="AlphaFoldDB" id="A0A8J3EU38"/>
<organism evidence="13 15">
    <name type="scientific">Aquisalinus luteolus</name>
    <dbReference type="NCBI Taxonomy" id="1566827"/>
    <lineage>
        <taxon>Bacteria</taxon>
        <taxon>Pseudomonadati</taxon>
        <taxon>Pseudomonadota</taxon>
        <taxon>Alphaproteobacteria</taxon>
        <taxon>Parvularculales</taxon>
        <taxon>Parvularculaceae</taxon>
        <taxon>Aquisalinus</taxon>
    </lineage>
</organism>
<dbReference type="EMBL" id="BMGZ01000001">
    <property type="protein sequence ID" value="GGH96005.1"/>
    <property type="molecule type" value="Genomic_DNA"/>
</dbReference>
<dbReference type="InterPro" id="IPR002081">
    <property type="entry name" value="Cryptochrome/DNA_photolyase_1"/>
</dbReference>
<keyword evidence="6 10" id="KW-0157">Chromophore</keyword>
<evidence type="ECO:0000256" key="11">
    <source>
        <dbReference type="SAM" id="MobiDB-lite"/>
    </source>
</evidence>
<evidence type="ECO:0000313" key="16">
    <source>
        <dbReference type="Proteomes" id="UP000818603"/>
    </source>
</evidence>
<dbReference type="InterPro" id="IPR036134">
    <property type="entry name" value="Crypto/Photolyase_FAD-like_sf"/>
</dbReference>
<keyword evidence="4 8" id="KW-0285">Flavoprotein</keyword>
<keyword evidence="5 8" id="KW-0274">FAD</keyword>
<dbReference type="InterPro" id="IPR036155">
    <property type="entry name" value="Crypto/Photolyase_N_sf"/>
</dbReference>
<dbReference type="InterPro" id="IPR006050">
    <property type="entry name" value="DNA_photolyase_N"/>
</dbReference>
<evidence type="ECO:0000256" key="7">
    <source>
        <dbReference type="ARBA" id="ARBA00033999"/>
    </source>
</evidence>
<dbReference type="InterPro" id="IPR018394">
    <property type="entry name" value="DNA_photolyase_1_CS_C"/>
</dbReference>
<dbReference type="Gene3D" id="3.40.50.620">
    <property type="entry name" value="HUPs"/>
    <property type="match status" value="1"/>
</dbReference>
<dbReference type="EC" id="4.1.99.3" evidence="2"/>
<feature type="region of interest" description="Disordered" evidence="11">
    <location>
        <begin position="223"/>
        <end position="245"/>
    </location>
</feature>
<reference evidence="13" key="1">
    <citation type="journal article" date="2014" name="Int. J. Syst. Evol. Microbiol.">
        <title>Complete genome sequence of Corynebacterium casei LMG S-19264T (=DSM 44701T), isolated from a smear-ripened cheese.</title>
        <authorList>
            <consortium name="US DOE Joint Genome Institute (JGI-PGF)"/>
            <person name="Walter F."/>
            <person name="Albersmeier A."/>
            <person name="Kalinowski J."/>
            <person name="Ruckert C."/>
        </authorList>
    </citation>
    <scope>NUCLEOTIDE SEQUENCE</scope>
    <source>
        <strain evidence="13">CGMCC 1.14984</strain>
    </source>
</reference>
<dbReference type="PRINTS" id="PR00147">
    <property type="entry name" value="DNAPHOTLYASE"/>
</dbReference>
<name>A0A8J3EU38_9PROT</name>
<evidence type="ECO:0000256" key="1">
    <source>
        <dbReference type="ARBA" id="ARBA00001932"/>
    </source>
</evidence>
<evidence type="ECO:0000256" key="9">
    <source>
        <dbReference type="PIRSR" id="PIRSR602081-2"/>
    </source>
</evidence>
<feature type="domain" description="Photolyase/cryptochrome alpha/beta" evidence="12">
    <location>
        <begin position="5"/>
        <end position="134"/>
    </location>
</feature>
<dbReference type="PROSITE" id="PS00394">
    <property type="entry name" value="DNA_PHOTOLYASES_1_1"/>
    <property type="match status" value="1"/>
</dbReference>
<dbReference type="FunFam" id="1.10.579.10:FF:000003">
    <property type="entry name" value="Deoxyribodipyrimidine photo-lyase"/>
    <property type="match status" value="1"/>
</dbReference>
<protein>
    <recommendedName>
        <fullName evidence="3">Deoxyribodipyrimidine photo-lyase</fullName>
        <ecNumber evidence="2">4.1.99.3</ecNumber>
    </recommendedName>
</protein>
<dbReference type="Pfam" id="PF00875">
    <property type="entry name" value="DNA_photolyase"/>
    <property type="match status" value="1"/>
</dbReference>
<dbReference type="Proteomes" id="UP000818603">
    <property type="component" value="Unassembled WGS sequence"/>
</dbReference>
<dbReference type="GO" id="GO:0003904">
    <property type="term" value="F:deoxyribodipyrimidine photo-lyase activity"/>
    <property type="evidence" value="ECO:0007669"/>
    <property type="project" value="UniProtKB-EC"/>
</dbReference>
<comment type="cofactor">
    <cofactor evidence="8">
        <name>FAD</name>
        <dbReference type="ChEBI" id="CHEBI:57692"/>
    </cofactor>
    <text evidence="8">Binds 1 FAD per subunit.</text>
</comment>
<reference evidence="14 16" key="2">
    <citation type="submission" date="2020-02" db="EMBL/GenBank/DDBJ databases">
        <title>Genome sequence of Parvularcula flava strain NH6-79.</title>
        <authorList>
            <person name="Abdul Karim M.H."/>
            <person name="Lam M.Q."/>
            <person name="Chen S.J."/>
            <person name="Yahya A."/>
            <person name="Shahir S."/>
            <person name="Shamsir M.S."/>
            <person name="Chong C.S."/>
        </authorList>
    </citation>
    <scope>NUCLEOTIDE SEQUENCE [LARGE SCALE GENOMIC DNA]</scope>
    <source>
        <strain evidence="14 16">NH6-79</strain>
    </source>
</reference>
<gene>
    <name evidence="13" type="primary">phrA</name>
    <name evidence="14" type="ORF">FF098_006905</name>
    <name evidence="13" type="ORF">GCM10011355_13890</name>
</gene>
<keyword evidence="16" id="KW-1185">Reference proteome</keyword>
<feature type="site" description="Electron transfer via tryptophanyl radical" evidence="9">
    <location>
        <position position="365"/>
    </location>
</feature>
<dbReference type="Proteomes" id="UP000621856">
    <property type="component" value="Unassembled WGS sequence"/>
</dbReference>
<dbReference type="GO" id="GO:0000719">
    <property type="term" value="P:photoreactive repair"/>
    <property type="evidence" value="ECO:0007669"/>
    <property type="project" value="UniProtKB-ARBA"/>
</dbReference>
<dbReference type="Gene3D" id="1.10.579.10">
    <property type="entry name" value="DNA Cyclobutane Dipyrimidine Photolyase, subunit A, domain 3"/>
    <property type="match status" value="1"/>
</dbReference>
<dbReference type="InterPro" id="IPR014729">
    <property type="entry name" value="Rossmann-like_a/b/a_fold"/>
</dbReference>
<comment type="cofactor">
    <cofactor evidence="1">
        <name>(6R)-5,10-methylene-5,6,7,8-tetrahydrofolate</name>
        <dbReference type="ChEBI" id="CHEBI:15636"/>
    </cofactor>
</comment>
<dbReference type="GO" id="GO:0071949">
    <property type="term" value="F:FAD binding"/>
    <property type="evidence" value="ECO:0007669"/>
    <property type="project" value="TreeGrafter"/>
</dbReference>
<comment type="caution">
    <text evidence="13">The sequence shown here is derived from an EMBL/GenBank/DDBJ whole genome shotgun (WGS) entry which is preliminary data.</text>
</comment>
<dbReference type="Gene3D" id="1.25.40.80">
    <property type="match status" value="1"/>
</dbReference>
<evidence type="ECO:0000256" key="6">
    <source>
        <dbReference type="ARBA" id="ARBA00022991"/>
    </source>
</evidence>
<dbReference type="GO" id="GO:0009416">
    <property type="term" value="P:response to light stimulus"/>
    <property type="evidence" value="ECO:0007669"/>
    <property type="project" value="TreeGrafter"/>
</dbReference>
<dbReference type="PROSITE" id="PS51645">
    <property type="entry name" value="PHR_CRY_ALPHA_BETA"/>
    <property type="match status" value="1"/>
</dbReference>
<reference evidence="13" key="3">
    <citation type="submission" date="2020-09" db="EMBL/GenBank/DDBJ databases">
        <authorList>
            <person name="Sun Q."/>
            <person name="Zhou Y."/>
        </authorList>
    </citation>
    <scope>NUCLEOTIDE SEQUENCE</scope>
    <source>
        <strain evidence="13">CGMCC 1.14984</strain>
    </source>
</reference>
<comment type="catalytic activity">
    <reaction evidence="7">
        <text>cyclobutadipyrimidine (in DNA) = 2 pyrimidine residues (in DNA).</text>
        <dbReference type="EC" id="4.1.99.3"/>
    </reaction>
</comment>
<feature type="binding site" evidence="8">
    <location>
        <position position="228"/>
    </location>
    <ligand>
        <name>FAD</name>
        <dbReference type="ChEBI" id="CHEBI:57692"/>
    </ligand>
</feature>
<evidence type="ECO:0000259" key="12">
    <source>
        <dbReference type="PROSITE" id="PS51645"/>
    </source>
</evidence>
<dbReference type="GO" id="GO:0003677">
    <property type="term" value="F:DNA binding"/>
    <property type="evidence" value="ECO:0007669"/>
    <property type="project" value="TreeGrafter"/>
</dbReference>
<dbReference type="RefSeq" id="WP_155138728.1">
    <property type="nucleotide sequence ID" value="NZ_BMGZ01000001.1"/>
</dbReference>
<evidence type="ECO:0000256" key="2">
    <source>
        <dbReference type="ARBA" id="ARBA00013149"/>
    </source>
</evidence>
<evidence type="ECO:0000256" key="4">
    <source>
        <dbReference type="ARBA" id="ARBA00022630"/>
    </source>
</evidence>
<dbReference type="EMBL" id="VCJR02000001">
    <property type="protein sequence ID" value="NHK27625.1"/>
    <property type="molecule type" value="Genomic_DNA"/>
</dbReference>
<evidence type="ECO:0000256" key="10">
    <source>
        <dbReference type="RuleBase" id="RU004182"/>
    </source>
</evidence>
<feature type="binding site" evidence="8">
    <location>
        <begin position="378"/>
        <end position="380"/>
    </location>
    <ligand>
        <name>FAD</name>
        <dbReference type="ChEBI" id="CHEBI:57692"/>
    </ligand>
</feature>
<evidence type="ECO:0000313" key="14">
    <source>
        <dbReference type="EMBL" id="NHK27625.1"/>
    </source>
</evidence>
<evidence type="ECO:0000313" key="13">
    <source>
        <dbReference type="EMBL" id="GGH96005.1"/>
    </source>
</evidence>
<evidence type="ECO:0000256" key="5">
    <source>
        <dbReference type="ARBA" id="ARBA00022827"/>
    </source>
</evidence>
<evidence type="ECO:0000256" key="3">
    <source>
        <dbReference type="ARBA" id="ARBA00014046"/>
    </source>
</evidence>
<dbReference type="PANTHER" id="PTHR11455:SF9">
    <property type="entry name" value="CRYPTOCHROME CIRCADIAN CLOCK 5 ISOFORM X1"/>
    <property type="match status" value="1"/>
</dbReference>
<dbReference type="Pfam" id="PF03441">
    <property type="entry name" value="FAD_binding_7"/>
    <property type="match status" value="1"/>
</dbReference>
<proteinExistence type="inferred from homology"/>
<feature type="compositionally biased region" description="Basic and acidic residues" evidence="11">
    <location>
        <begin position="227"/>
        <end position="240"/>
    </location>
</feature>
<sequence length="480" mass="55230">MSSTTPVLFWFRQDLRLDDNPALRAAIETGQPVVTVFVLDDETPGDMAYGGASHWWLHRSLDSLGNQIKEAGSKLILRRGDANDVIPKLIDDVGANHVFWNRRYAKWQVEADKALKQSLEDDDIKVTSCNGRLLYEPWDIKTKSGGPYRVFTPFWKALKAEGKVRDTVTGIRKMDGPSSYPKSDKLSDWGLLPTKPNWAKSFEEVWEPGEKGAMNALRDFLDGPADSYKDDRNRPDRDGTSRLSPHLHFGEISPVQIWHIVRDKMSAGDVPDSQGDVFLSEVAWREFSYSLIYHNPDMHKKELMEKFRDFPWKQSKKKLEAWQKGQTGYPIVDAGMRQLWREGWMHNRVRMIVGSFLVKHLLLDWREGMMWFWDTLVDADEANNTASWQWIAGCGADAAPYFRIFNPMTQGEKFDPDGDYVRKYVEELKDMPAKHIHTPWEAPKDVLKKAGVELGKTYPEPIVEHKQARQDALDAYQSIK</sequence>
<comment type="similarity">
    <text evidence="10">Belongs to the DNA photolyase family.</text>
</comment>
<feature type="site" description="Electron transfer via tryptophanyl radical" evidence="9">
    <location>
        <position position="388"/>
    </location>
</feature>
<evidence type="ECO:0000313" key="15">
    <source>
        <dbReference type="Proteomes" id="UP000621856"/>
    </source>
</evidence>